<feature type="chain" id="PRO_5046976845" evidence="2">
    <location>
        <begin position="21"/>
        <end position="57"/>
    </location>
</feature>
<dbReference type="EMBL" id="JAHFVK010000001">
    <property type="protein sequence ID" value="MBT2132783.1"/>
    <property type="molecule type" value="Genomic_DNA"/>
</dbReference>
<proteinExistence type="predicted"/>
<feature type="transmembrane region" description="Helical" evidence="1">
    <location>
        <begin position="30"/>
        <end position="46"/>
    </location>
</feature>
<keyword evidence="1" id="KW-1133">Transmembrane helix</keyword>
<sequence length="57" mass="5932">MVSRFLLFVILLTAAAPAVAAQEASLVSGASHFTLFALGVLGLIIGRKAAMRDSDQD</sequence>
<name>A0ABS5VZ31_9SPHN</name>
<keyword evidence="1" id="KW-0812">Transmembrane</keyword>
<keyword evidence="2" id="KW-0732">Signal</keyword>
<protein>
    <submittedName>
        <fullName evidence="3">Uncharacterized protein</fullName>
    </submittedName>
</protein>
<evidence type="ECO:0000256" key="1">
    <source>
        <dbReference type="SAM" id="Phobius"/>
    </source>
</evidence>
<evidence type="ECO:0000313" key="3">
    <source>
        <dbReference type="EMBL" id="MBT2132783.1"/>
    </source>
</evidence>
<keyword evidence="1" id="KW-0472">Membrane</keyword>
<evidence type="ECO:0000313" key="4">
    <source>
        <dbReference type="Proteomes" id="UP000811255"/>
    </source>
</evidence>
<organism evidence="3 4">
    <name type="scientific">Croceibacterium selenioxidans</name>
    <dbReference type="NCBI Taxonomy" id="2838833"/>
    <lineage>
        <taxon>Bacteria</taxon>
        <taxon>Pseudomonadati</taxon>
        <taxon>Pseudomonadota</taxon>
        <taxon>Alphaproteobacteria</taxon>
        <taxon>Sphingomonadales</taxon>
        <taxon>Erythrobacteraceae</taxon>
        <taxon>Croceibacterium</taxon>
    </lineage>
</organism>
<accession>A0ABS5VZ31</accession>
<keyword evidence="4" id="KW-1185">Reference proteome</keyword>
<dbReference type="RefSeq" id="WP_214533879.1">
    <property type="nucleotide sequence ID" value="NZ_JAHFVK010000001.1"/>
</dbReference>
<gene>
    <name evidence="3" type="ORF">KK137_00420</name>
</gene>
<dbReference type="Proteomes" id="UP000811255">
    <property type="component" value="Unassembled WGS sequence"/>
</dbReference>
<reference evidence="3 4" key="1">
    <citation type="submission" date="2021-05" db="EMBL/GenBank/DDBJ databases">
        <title>Croceibacterium sp. LX-88 genome sequence.</title>
        <authorList>
            <person name="Luo X."/>
        </authorList>
    </citation>
    <scope>NUCLEOTIDE SEQUENCE [LARGE SCALE GENOMIC DNA]</scope>
    <source>
        <strain evidence="3 4">LX-88</strain>
    </source>
</reference>
<feature type="signal peptide" evidence="2">
    <location>
        <begin position="1"/>
        <end position="20"/>
    </location>
</feature>
<comment type="caution">
    <text evidence="3">The sequence shown here is derived from an EMBL/GenBank/DDBJ whole genome shotgun (WGS) entry which is preliminary data.</text>
</comment>
<evidence type="ECO:0000256" key="2">
    <source>
        <dbReference type="SAM" id="SignalP"/>
    </source>
</evidence>